<evidence type="ECO:0000256" key="1">
    <source>
        <dbReference type="SAM" id="MobiDB-lite"/>
    </source>
</evidence>
<organism evidence="2 3">
    <name type="scientific">Aspergillus taichungensis</name>
    <dbReference type="NCBI Taxonomy" id="482145"/>
    <lineage>
        <taxon>Eukaryota</taxon>
        <taxon>Fungi</taxon>
        <taxon>Dikarya</taxon>
        <taxon>Ascomycota</taxon>
        <taxon>Pezizomycotina</taxon>
        <taxon>Eurotiomycetes</taxon>
        <taxon>Eurotiomycetidae</taxon>
        <taxon>Eurotiales</taxon>
        <taxon>Aspergillaceae</taxon>
        <taxon>Aspergillus</taxon>
        <taxon>Aspergillus subgen. Circumdati</taxon>
    </lineage>
</organism>
<dbReference type="Proteomes" id="UP000235023">
    <property type="component" value="Unassembled WGS sequence"/>
</dbReference>
<evidence type="ECO:0000313" key="2">
    <source>
        <dbReference type="EMBL" id="PLN78992.1"/>
    </source>
</evidence>
<sequence>MGKFQKSRKSKESLKKRTSSSTINERLPDESSPYLVDLPAGPPCDDPPKTEPSKSESISRPASRVSSSSSPVHALPVRQGWPLPPGLPVPKIRPGPNPRPQINSLPSQGRNGSHCPRSKGHKRGINRQMPPRPGPSDYAPRYAVGAVVDPGVNWSRHGNGVGSPAPFGMMGYPDCSAGPGVSRPSPAQLMFPTSGFGCGEIGSMYLFQDLQLPQYQQQPHFQQQPHYQQYPHYPQQHHYQQHQQEFHQRQHYQHQLQQQQQHHLMNLERAAIHDYPSPKMQTEYPRAHSTGHHRRPLNEEICHFGPSASQLHHIDRRLQRHEADQLSNGALRADAPAFVPTEVKEKKELVYPFIVHG</sequence>
<dbReference type="OrthoDB" id="10465002at2759"/>
<protein>
    <submittedName>
        <fullName evidence="2">Uncharacterized protein</fullName>
    </submittedName>
</protein>
<dbReference type="EMBL" id="KZ559567">
    <property type="protein sequence ID" value="PLN78992.1"/>
    <property type="molecule type" value="Genomic_DNA"/>
</dbReference>
<evidence type="ECO:0000313" key="3">
    <source>
        <dbReference type="Proteomes" id="UP000235023"/>
    </source>
</evidence>
<accession>A0A2J5HP34</accession>
<keyword evidence="3" id="KW-1185">Reference proteome</keyword>
<dbReference type="AlphaFoldDB" id="A0A2J5HP34"/>
<feature type="compositionally biased region" description="Pro residues" evidence="1">
    <location>
        <begin position="82"/>
        <end position="99"/>
    </location>
</feature>
<reference evidence="3" key="1">
    <citation type="submission" date="2017-12" db="EMBL/GenBank/DDBJ databases">
        <authorList>
            <consortium name="DOE Joint Genome Institute"/>
            <person name="Mondo S.J."/>
            <person name="Kjaerbolling I."/>
            <person name="Vesth T.C."/>
            <person name="Frisvad J.C."/>
            <person name="Nybo J.L."/>
            <person name="Theobald S."/>
            <person name="Kuo A."/>
            <person name="Bowyer P."/>
            <person name="Matsuda Y."/>
            <person name="Lyhne E.K."/>
            <person name="Kogle M.E."/>
            <person name="Clum A."/>
            <person name="Lipzen A."/>
            <person name="Salamov A."/>
            <person name="Ngan C.Y."/>
            <person name="Daum C."/>
            <person name="Chiniquy J."/>
            <person name="Barry K."/>
            <person name="LaButti K."/>
            <person name="Haridas S."/>
            <person name="Simmons B.A."/>
            <person name="Magnuson J.K."/>
            <person name="Mortensen U.H."/>
            <person name="Larsen T.O."/>
            <person name="Grigoriev I.V."/>
            <person name="Baker S.E."/>
            <person name="Andersen M.R."/>
            <person name="Nordberg H.P."/>
            <person name="Cantor M.N."/>
            <person name="Hua S.X."/>
        </authorList>
    </citation>
    <scope>NUCLEOTIDE SEQUENCE [LARGE SCALE GENOMIC DNA]</scope>
    <source>
        <strain evidence="3">IBT 19404</strain>
    </source>
</reference>
<feature type="compositionally biased region" description="Polar residues" evidence="1">
    <location>
        <begin position="100"/>
        <end position="111"/>
    </location>
</feature>
<feature type="region of interest" description="Disordered" evidence="1">
    <location>
        <begin position="1"/>
        <end position="137"/>
    </location>
</feature>
<gene>
    <name evidence="2" type="ORF">BDW42DRAFT_187011</name>
</gene>
<feature type="compositionally biased region" description="Low complexity" evidence="1">
    <location>
        <begin position="55"/>
        <end position="72"/>
    </location>
</feature>
<proteinExistence type="predicted"/>
<feature type="compositionally biased region" description="Basic residues" evidence="1">
    <location>
        <begin position="116"/>
        <end position="125"/>
    </location>
</feature>
<name>A0A2J5HP34_9EURO</name>